<evidence type="ECO:0000256" key="6">
    <source>
        <dbReference type="SAM" id="MobiDB-lite"/>
    </source>
</evidence>
<dbReference type="SUPFAM" id="SSF81872">
    <property type="entry name" value="BRCA2 helical domain"/>
    <property type="match status" value="1"/>
</dbReference>
<feature type="compositionally biased region" description="Polar residues" evidence="6">
    <location>
        <begin position="165"/>
        <end position="177"/>
    </location>
</feature>
<dbReference type="GO" id="GO:0003677">
    <property type="term" value="F:DNA binding"/>
    <property type="evidence" value="ECO:0007669"/>
    <property type="project" value="UniProtKB-KW"/>
</dbReference>
<evidence type="ECO:0000313" key="9">
    <source>
        <dbReference type="Proteomes" id="UP001519460"/>
    </source>
</evidence>
<feature type="region of interest" description="Disordered" evidence="6">
    <location>
        <begin position="3184"/>
        <end position="3251"/>
    </location>
</feature>
<dbReference type="InterPro" id="IPR015188">
    <property type="entry name" value="BRCA2_OB_3"/>
</dbReference>
<dbReference type="Gene3D" id="2.40.50.140">
    <property type="entry name" value="Nucleic acid-binding proteins"/>
    <property type="match status" value="4"/>
</dbReference>
<dbReference type="GO" id="GO:0006281">
    <property type="term" value="P:DNA repair"/>
    <property type="evidence" value="ECO:0007669"/>
    <property type="project" value="UniProtKB-KW"/>
</dbReference>
<reference evidence="8 9" key="1">
    <citation type="journal article" date="2023" name="Sci. Data">
        <title>Genome assembly of the Korean intertidal mud-creeper Batillaria attramentaria.</title>
        <authorList>
            <person name="Patra A.K."/>
            <person name="Ho P.T."/>
            <person name="Jun S."/>
            <person name="Lee S.J."/>
            <person name="Kim Y."/>
            <person name="Won Y.J."/>
        </authorList>
    </citation>
    <scope>NUCLEOTIDE SEQUENCE [LARGE SCALE GENOMIC DNA]</scope>
    <source>
        <strain evidence="8">Wonlab-2016</strain>
    </source>
</reference>
<dbReference type="Proteomes" id="UP001519460">
    <property type="component" value="Unassembled WGS sequence"/>
</dbReference>
<dbReference type="InterPro" id="IPR002093">
    <property type="entry name" value="BRCA2_repeat"/>
</dbReference>
<feature type="compositionally biased region" description="Low complexity" evidence="6">
    <location>
        <begin position="528"/>
        <end position="545"/>
    </location>
</feature>
<keyword evidence="9" id="KW-1185">Reference proteome</keyword>
<evidence type="ECO:0000259" key="7">
    <source>
        <dbReference type="SMART" id="SM01341"/>
    </source>
</evidence>
<feature type="region of interest" description="Disordered" evidence="6">
    <location>
        <begin position="996"/>
        <end position="1045"/>
    </location>
</feature>
<feature type="region of interest" description="Disordered" evidence="6">
    <location>
        <begin position="2245"/>
        <end position="2268"/>
    </location>
</feature>
<dbReference type="InterPro" id="IPR015187">
    <property type="entry name" value="BRCA2_OB_1"/>
</dbReference>
<dbReference type="InterPro" id="IPR015525">
    <property type="entry name" value="BRCA2"/>
</dbReference>
<dbReference type="Pfam" id="PF00634">
    <property type="entry name" value="BRCA2"/>
    <property type="match status" value="7"/>
</dbReference>
<feature type="region of interest" description="Disordered" evidence="6">
    <location>
        <begin position="2653"/>
        <end position="2680"/>
    </location>
</feature>
<feature type="compositionally biased region" description="Polar residues" evidence="6">
    <location>
        <begin position="1131"/>
        <end position="1144"/>
    </location>
</feature>
<dbReference type="SUPFAM" id="SSF81878">
    <property type="entry name" value="BRCA2 tower domain"/>
    <property type="match status" value="1"/>
</dbReference>
<feature type="domain" description="Tower" evidence="7">
    <location>
        <begin position="3599"/>
        <end position="3640"/>
    </location>
</feature>
<keyword evidence="4" id="KW-0233">DNA recombination</keyword>
<dbReference type="InterPro" id="IPR036315">
    <property type="entry name" value="BRCA2_hlx_sf"/>
</dbReference>
<feature type="compositionally biased region" description="Low complexity" evidence="6">
    <location>
        <begin position="3091"/>
        <end position="3108"/>
    </location>
</feature>
<evidence type="ECO:0000256" key="5">
    <source>
        <dbReference type="ARBA" id="ARBA00023204"/>
    </source>
</evidence>
<sequence length="4062" mass="436905">MGEKHHCTECGCQVKITASASSRHGEHQHWARSVSLHDLDKELGPVCELWFDNLTKEHDSRKTEATTTKSQPGWSPCPAGGTLNVSAPSDPLQLLQCDSPTLWPTLLPDRYCPQLESTPVGGRLSDRTASSEDDGFSLFGDKQAGPENNRDKLLALSLDSADISWTSSMATPPNTLATGELPVEEQRQKGPARALFSPDKSADDSELGDTALDMTVEQEEASVSLFAADSILTATPAKSPIAQPRKQSTSCSCRRDGVQSPNLSCVCARSLHPVVEIHCSDDKSNPNSAGDVDVEDVGSQDFVPGSPVSVAGIPAFAGRTTVERTVGTAPCTRRCNSLSLRERPSITDGVYAVRRCSSLTSTPKREQCSTPLRMYNSPTHRKPFTAPASSSTPVRVDGRLHLKGMRKGTSPFLTASRELEVLSPVHECSDDFPETTNSCQMASCGDGPNPHVTGGKRQRNRMNGTVEHGKGELETATKEITAATKERISSFTSEQVSGVAISSNTEERFTETTSHSDKSATANDRVLSLQISQSSQRSSQKTSGKSVKKRGTPKNLASCFAEVGGDKSTTVDETLADFFSSPDTAAKQRRHAPSKQKRRQSTDSASASTHLLDTKEENGVQFASYNTVSMRDATEENSLGSSACLLSNSKGTVQGNGAEAGSCKSKLCVEDKGTAQPVRTEEVTSSVSKLRAGIDALETGPGFNRKGISPVQYAGKDTANLTTPVTEKSDARVEQYPSSLASLPSSIGKLTLSSSHLSPPVIAGILNSSSSLSPATSTPPSILRSADKPRERTPVSVKRVRFALEGVELSRTGTRRSKRRASTGEMSDSKTRSRKRLPVASSGKRDECVGNRSFTTHNTECESETGTSRNFSHGACTTPSDKQKRTSSLSGASSASETFAGTEKDSCSRPDGQICHLGNSSTSDAHQVSQHVPVTAETGMAAFSNLKDVPAESAQDFGKTLESCVQQSPLEKEGAQKGAVVAGDAQENLTVAKCSYEDSSNPQKQAQDVEPEKSDQLLPSGHKDVTVNQGKSKLSNRGGSGQSRVRLGLKKPRAFLYPSSSQILETCPEKVYAFPSVSVNAGLIGLPSPKPEGTSLNFPEKIPSPMTESTSCQQVTATGLLTPKGRHFLHSSPSRADQVSTGDPQTERSELEANSLTAANNHTTLHQDQVEAVADLPKQTPAGDSVTAKGAQIVDEVEDSEDPDWSEFEDCMMDIADDGMNIVEPAKGPVSREENASAAAVPSARVLKPVLEASGTQILRNTTGDNAEKCQGPTQNVPSPSSTISIMETNLASVQTASAVTVQEKVSLTRPANICCLPGKPEAKSSGHLSVSEKRTLTGTSIVLATLYEPASVPPQALEVSSVCSVSQHQQSDVDLMADGVNDLLCDVDFSQEQSFETKAYADVNGEEASTSGSQTRANIGDVGDATTACTSAEKSLTFSARGERRAGEMLESVELSSKAATCSDKSEEFCSRPKLSVSIAAADVGNTGFTTAAGKSVSLSAKAQQKAAEMWQAVQEDFPKDSLLSEDALWTATNSGETSADTASAMAGFTTAGGRAMTLSSKAKQKAAEMWKAVENDLEGPSVSELSSRKEPVASSSNARPNQEQTVSSVGFSTARGKSVPLSAKARQKATEIWKAIERELQAGSNLSERDGATSFLSSDVGSLDQESQAAINDFPKLSLMKPKAWAPVHPSNERKSAAVTDTNHNVPKGFRPFKPPKLIRNSTGTHQSGNSSALASASVDCFYKKDRKQSDTAPQMKKCLNEKAGFVTKENRSSSKDSTVLGKFQQDTPLSSCVTLHHQNLMDQKEMKAAVMSQKEIKAGTKRKRSDDFSDEDEDTWGLQAMDLASTLDIKTGATVGDGTRQAVNGVTSMKRLGSNDTDFSGCVHPSDGRTSDQEMSDAVLCDLSHDMYELTQKGSTSMPQLYRAAADENKTKPGEADVNNFPATSSKMIPGNISFDSMRREEAGSDEERDDCVNLSAEGVVCHKSKQTQSPELKNPNLNSSVVEQIASSMFGEKETNDFSICASWEDTEHDMDSSEVEKDMTDLSCLERGLDVSHMEVGGGVIWREDAEKSVGATDVDSKDSALSLPWDVRNGPHGRDVSSLSVSNTSDETETENCENSFARADKDDCGLSELSTTSSERNAVCVAKSDLAALAGSSGTLTNTVENAKCREKVNDVATVGDNHADDNLGDDANNVSPTDSLANMSWTDITSSLNPSQWGDQSAVLEASHSTEAQPAVRCLPEAKESPEDVSKNETSNLKPGGANVKHLSRKSHASENAILAQNTSASESLVKEEHGLTHLPLQFGFQTASGKAVTVSENALHRVKQMFDADLAAVQAETSCIDVSSNSLNSKTEIQIGKDAWGDMDENEDADVFEEDNTSDFGLVAEKTPQFCGFQTASGTKVSISKKSLIQARKVLDSAAGSADSFETEFREGNRPARNANVRGGAPVKEKSVRVSTENDENSTSQSMRSHTVQIERGEHTTVSEKAILPTSNVSTSADQPCSSDTVIVEQRASEISSRFCGFQTAAGKPVRVTDDSLKHVRTWFDTPSGPDSVDKSGVDIKAQTPESASFGFQTAGGGKVSVSRNALDHAKRLFHDDTESPFGQECSAGQNGDVGNASTPKPSSFGFRTAGDGKVGVSNKALEHAKQLFQSDTESLTGQECSTERSGEVGNVPAPKPADFGFQTARGGTVSVSKKALEHAKHLFHDNAESSSGQEGSTENSGEVVNAQTPKPDNSGFQAAGGGKVSVSKKAVIHAEHAFDEDTESTSIQERSAEKNGINATTPKLTNLGFQTAGGAKVNVSKKALQHAKQLFHDNTESPFQQECSTDKNKEMENAPACKPANLGFQTAGGGRVNVSSKALEHAKLLFHDDGIDKESSFGQESSVLQNRGTGIRQTPKPTNFGFQTAGGEKVSVSKKALEHAQQLFHSDTDCSGQDFVAHTGVETEQKLALPNCGFQAAGGGKVSVSEKALERANHVLHDNTESSSVQACFEKDAEAAQNLGPANNCGFQTARGEKVSVSVKALVHAQQLMNTETESKTKSFELSPTETFTHEPKMVDLFSGEMSEPDRQSFPVAGHTPGTSVVRKGTGTAAGEEQENGEQNGGKNQVRGHHLPDLCFRDNQRTGGGRLGRSKEQLQAVISEGRRPIVNGDTMHSIQGPAHTMLKATFLDRSGKRIKLYPATADPSENAPAKAISTPSDTSSTSTPTTHRSTPSFQPPYKKPKFNPPQKTKTDHCSATTPNSKHPQAIFLPPPAAQTTTATSASTDSDFALEEARMRQDKIIRQKKHQKVRPVKGRWLTQKSSQEQRKWEALELTTEWRSRQELLSAGVSPAVVAISSRTAEDFRFFLPSFYPGAPSGVLVGDGALMVPDDHGYAGKEELHRAFLTVNGVDPALISPAWLHNHYRWIVWKLAAYEVALPHLFASRALTPDVVMFQLKYRYDREVDSCNRSALKRIVERDDTPCKRLVLCICDMQNGDSGQKMLEVTDGWYSVPCQPDSALQDLIDRKKLTVGQKIVTTGAELAGSQDSCSPLEMPAGLHLKIWANSTRPVPALAKLGYQRCPTPLCVPVSSLLPQGGLVGCVDVVVVRKYPLMFMEKQAEGKCIFRTAEMEEKARRQYEEQKQAIVEKLCSQLQRELEQEESSKIKRNRRSLSEREVGALSTGAEISEAMGSTPYAEELQGMLSGSQMERLLEYHQRQQESRQQQLNQRLQQALHEKTPQGERSVVPMQKMRVAGCCRRDIDSKKSVMLTIWRPAGDWEAIQEGRRYRMFTLTASASRGQLGGQDVQLTAGRQTRLQAVSIDENLLDLVYEPREVWSVVDLKRRTVPYNEFDFVGLVITVRTAVRGSDAVYVADPRGDLLMIWFWGGLQAFSLHDMLKEGVVFAASNLRLKSAAKEPVEASACLEMSCFTTSGKSPDQRRLLNQLRQQNMKGLMLEQGKDRLSRINSASKSPAFPAGQETLENLPPSFLDKLLAPLSQVNQDDSLNTSVTQQQSPSAEEVKKKRAIQKQKLARLQSYGQAPVLSPLPCAMSPAAVKAFKPLTPKLSKTGIKDMGQGNQ</sequence>
<feature type="compositionally biased region" description="Low complexity" evidence="6">
    <location>
        <begin position="3199"/>
        <end position="3218"/>
    </location>
</feature>
<feature type="compositionally biased region" description="Polar residues" evidence="6">
    <location>
        <begin position="2714"/>
        <end position="2742"/>
    </location>
</feature>
<feature type="compositionally biased region" description="Polar residues" evidence="6">
    <location>
        <begin position="2653"/>
        <end position="2666"/>
    </location>
</feature>
<feature type="region of interest" description="Disordered" evidence="6">
    <location>
        <begin position="1689"/>
        <end position="1717"/>
    </location>
</feature>
<feature type="region of interest" description="Disordered" evidence="6">
    <location>
        <begin position="116"/>
        <end position="148"/>
    </location>
</feature>
<feature type="compositionally biased region" description="Low complexity" evidence="6">
    <location>
        <begin position="887"/>
        <end position="896"/>
    </location>
</feature>
<keyword evidence="2" id="KW-0227">DNA damage</keyword>
<feature type="compositionally biased region" description="Polar residues" evidence="6">
    <location>
        <begin position="997"/>
        <end position="1006"/>
    </location>
</feature>
<feature type="region of interest" description="Disordered" evidence="6">
    <location>
        <begin position="1578"/>
        <end position="1621"/>
    </location>
</feature>
<feature type="compositionally biased region" description="Polar residues" evidence="6">
    <location>
        <begin position="602"/>
        <end position="611"/>
    </location>
</feature>
<feature type="compositionally biased region" description="Polar residues" evidence="6">
    <location>
        <begin position="3239"/>
        <end position="3248"/>
    </location>
</feature>
<dbReference type="SUPFAM" id="SSF50249">
    <property type="entry name" value="Nucleic acid-binding proteins"/>
    <property type="match status" value="3"/>
</dbReference>
<feature type="compositionally biased region" description="Basic and acidic residues" evidence="6">
    <location>
        <begin position="1010"/>
        <end position="1025"/>
    </location>
</feature>
<protein>
    <recommendedName>
        <fullName evidence="7">Tower domain-containing protein</fullName>
    </recommendedName>
</protein>
<dbReference type="EMBL" id="JACVVK020000448">
    <property type="protein sequence ID" value="KAK7474076.1"/>
    <property type="molecule type" value="Genomic_DNA"/>
</dbReference>
<dbReference type="Pfam" id="PF09104">
    <property type="entry name" value="BRCA-2_OB3"/>
    <property type="match status" value="1"/>
</dbReference>
<feature type="region of interest" description="Disordered" evidence="6">
    <location>
        <begin position="2099"/>
        <end position="2119"/>
    </location>
</feature>
<feature type="compositionally biased region" description="Basic and acidic residues" evidence="6">
    <location>
        <begin position="505"/>
        <end position="518"/>
    </location>
</feature>
<evidence type="ECO:0000256" key="4">
    <source>
        <dbReference type="ARBA" id="ARBA00023172"/>
    </source>
</evidence>
<dbReference type="InterPro" id="IPR015252">
    <property type="entry name" value="BRCA2_hlx"/>
</dbReference>
<dbReference type="InterPro" id="IPR015205">
    <property type="entry name" value="Tower_dom"/>
</dbReference>
<feature type="region of interest" description="Disordered" evidence="6">
    <location>
        <begin position="1126"/>
        <end position="1152"/>
    </location>
</feature>
<name>A0ABD0JHE1_9CAEN</name>
<feature type="compositionally biased region" description="Polar residues" evidence="6">
    <location>
        <begin position="852"/>
        <end position="880"/>
    </location>
</feature>
<feature type="compositionally biased region" description="Polar residues" evidence="6">
    <location>
        <begin position="918"/>
        <end position="927"/>
    </location>
</feature>
<organism evidence="8 9">
    <name type="scientific">Batillaria attramentaria</name>
    <dbReference type="NCBI Taxonomy" id="370345"/>
    <lineage>
        <taxon>Eukaryota</taxon>
        <taxon>Metazoa</taxon>
        <taxon>Spiralia</taxon>
        <taxon>Lophotrochozoa</taxon>
        <taxon>Mollusca</taxon>
        <taxon>Gastropoda</taxon>
        <taxon>Caenogastropoda</taxon>
        <taxon>Sorbeoconcha</taxon>
        <taxon>Cerithioidea</taxon>
        <taxon>Batillariidae</taxon>
        <taxon>Batillaria</taxon>
    </lineage>
</organism>
<dbReference type="InterPro" id="IPR012340">
    <property type="entry name" value="NA-bd_OB-fold"/>
</dbReference>
<dbReference type="SMART" id="SM01341">
    <property type="entry name" value="Tower"/>
    <property type="match status" value="1"/>
</dbReference>
<dbReference type="PROSITE" id="PS50138">
    <property type="entry name" value="BRCA2_REPEAT"/>
    <property type="match status" value="11"/>
</dbReference>
<keyword evidence="5" id="KW-0234">DNA repair</keyword>
<proteinExistence type="predicted"/>
<feature type="region of interest" description="Disordered" evidence="6">
    <location>
        <begin position="373"/>
        <end position="394"/>
    </location>
</feature>
<feature type="compositionally biased region" description="Polar residues" evidence="6">
    <location>
        <begin position="2466"/>
        <end position="2476"/>
    </location>
</feature>
<feature type="compositionally biased region" description="Low complexity" evidence="6">
    <location>
        <begin position="768"/>
        <end position="781"/>
    </location>
</feature>
<feature type="region of interest" description="Disordered" evidence="6">
    <location>
        <begin position="2710"/>
        <end position="2747"/>
    </location>
</feature>
<evidence type="ECO:0000256" key="2">
    <source>
        <dbReference type="ARBA" id="ARBA00022763"/>
    </source>
</evidence>
<feature type="compositionally biased region" description="Polar residues" evidence="6">
    <location>
        <begin position="1595"/>
        <end position="1613"/>
    </location>
</feature>
<feature type="region of interest" description="Disordered" evidence="6">
    <location>
        <begin position="3069"/>
        <end position="3136"/>
    </location>
</feature>
<feature type="region of interest" description="Disordered" evidence="6">
    <location>
        <begin position="491"/>
        <end position="553"/>
    </location>
</feature>
<feature type="compositionally biased region" description="Basic residues" evidence="6">
    <location>
        <begin position="587"/>
        <end position="599"/>
    </location>
</feature>
<evidence type="ECO:0000256" key="3">
    <source>
        <dbReference type="ARBA" id="ARBA00023125"/>
    </source>
</evidence>
<accession>A0ABD0JHE1</accession>
<feature type="region of interest" description="Disordered" evidence="6">
    <location>
        <begin position="768"/>
        <end position="927"/>
    </location>
</feature>
<evidence type="ECO:0000256" key="1">
    <source>
        <dbReference type="ARBA" id="ARBA00022737"/>
    </source>
</evidence>
<feature type="region of interest" description="Disordered" evidence="6">
    <location>
        <begin position="580"/>
        <end position="615"/>
    </location>
</feature>
<dbReference type="GO" id="GO:0006310">
    <property type="term" value="P:DNA recombination"/>
    <property type="evidence" value="ECO:0007669"/>
    <property type="project" value="UniProtKB-KW"/>
</dbReference>
<dbReference type="Pfam" id="PF21318">
    <property type="entry name" value="BRCA2DBD_OB2"/>
    <property type="match status" value="1"/>
</dbReference>
<feature type="region of interest" description="Disordered" evidence="6">
    <location>
        <begin position="165"/>
        <end position="207"/>
    </location>
</feature>
<keyword evidence="1" id="KW-0677">Repeat</keyword>
<feature type="region of interest" description="Disordered" evidence="6">
    <location>
        <begin position="1932"/>
        <end position="1955"/>
    </location>
</feature>
<dbReference type="PANTHER" id="PTHR11289:SF0">
    <property type="entry name" value="BREAST CANCER TYPE 2 SUSCEPTIBILITY PROTEIN"/>
    <property type="match status" value="1"/>
</dbReference>
<dbReference type="Pfam" id="PF09169">
    <property type="entry name" value="BRCA-2_helical"/>
    <property type="match status" value="1"/>
</dbReference>
<feature type="compositionally biased region" description="Polar residues" evidence="6">
    <location>
        <begin position="491"/>
        <end position="504"/>
    </location>
</feature>
<feature type="region of interest" description="Disordered" evidence="6">
    <location>
        <begin position="440"/>
        <end position="474"/>
    </location>
</feature>
<feature type="region of interest" description="Disordered" evidence="6">
    <location>
        <begin position="2600"/>
        <end position="2635"/>
    </location>
</feature>
<evidence type="ECO:0000313" key="8">
    <source>
        <dbReference type="EMBL" id="KAK7474076.1"/>
    </source>
</evidence>
<feature type="region of interest" description="Disordered" evidence="6">
    <location>
        <begin position="2431"/>
        <end position="2476"/>
    </location>
</feature>
<feature type="compositionally biased region" description="Polar residues" evidence="6">
    <location>
        <begin position="1026"/>
        <end position="1037"/>
    </location>
</feature>
<dbReference type="PANTHER" id="PTHR11289">
    <property type="entry name" value="BREAST CANCER TYPE 2 SUSCEPTIBILITY PROTEIN BRCA2"/>
    <property type="match status" value="1"/>
</dbReference>
<feature type="compositionally biased region" description="Basic and acidic residues" evidence="6">
    <location>
        <begin position="2245"/>
        <end position="2255"/>
    </location>
</feature>
<keyword evidence="3" id="KW-0238">DNA-binding</keyword>
<gene>
    <name evidence="8" type="ORF">BaRGS_00034682</name>
</gene>
<comment type="caution">
    <text evidence="8">The sequence shown here is derived from an EMBL/GenBank/DDBJ whole genome shotgun (WGS) entry which is preliminary data.</text>
</comment>
<feature type="compositionally biased region" description="Basic and acidic residues" evidence="6">
    <location>
        <begin position="3116"/>
        <end position="3126"/>
    </location>
</feature>
<dbReference type="Pfam" id="PF09103">
    <property type="entry name" value="BRCA-2_OB1"/>
    <property type="match status" value="1"/>
</dbReference>